<sequence length="71" mass="8287">MFDQCFEKEINTYLRNVILTAFNSNGEIDNTGNYFYKVFFNVQETFPAVAYNHTAKIYYENAQIILNTGTL</sequence>
<name>A0A8S5S0Z1_9CAUD</name>
<dbReference type="EMBL" id="BK032511">
    <property type="protein sequence ID" value="DAF44391.1"/>
    <property type="molecule type" value="Genomic_DNA"/>
</dbReference>
<accession>A0A8S5S0Z1</accession>
<reference evidence="1" key="1">
    <citation type="journal article" date="2021" name="Proc. Natl. Acad. Sci. U.S.A.">
        <title>A Catalog of Tens of Thousands of Viruses from Human Metagenomes Reveals Hidden Associations with Chronic Diseases.</title>
        <authorList>
            <person name="Tisza M.J."/>
            <person name="Buck C.B."/>
        </authorList>
    </citation>
    <scope>NUCLEOTIDE SEQUENCE</scope>
    <source>
        <strain evidence="1">Ct8Lf7</strain>
    </source>
</reference>
<proteinExistence type="predicted"/>
<protein>
    <submittedName>
        <fullName evidence="1">Replication initiator protein</fullName>
    </submittedName>
</protein>
<evidence type="ECO:0000313" key="1">
    <source>
        <dbReference type="EMBL" id="DAF44391.1"/>
    </source>
</evidence>
<organism evidence="1">
    <name type="scientific">Podoviridae sp. ct8Lf7</name>
    <dbReference type="NCBI Taxonomy" id="2827723"/>
    <lineage>
        <taxon>Viruses</taxon>
        <taxon>Duplodnaviria</taxon>
        <taxon>Heunggongvirae</taxon>
        <taxon>Uroviricota</taxon>
        <taxon>Caudoviricetes</taxon>
    </lineage>
</organism>